<protein>
    <recommendedName>
        <fullName evidence="1">STAS domain-containing protein</fullName>
    </recommendedName>
</protein>
<proteinExistence type="predicted"/>
<accession>A0A1A8TJL2</accession>
<dbReference type="OrthoDB" id="278639at2"/>
<dbReference type="Gene3D" id="3.30.750.24">
    <property type="entry name" value="STAS domain"/>
    <property type="match status" value="1"/>
</dbReference>
<dbReference type="RefSeq" id="WP_083200943.1">
    <property type="nucleotide sequence ID" value="NZ_FLOB01000005.1"/>
</dbReference>
<sequence length="100" mass="11294">MVENVFDANVEHLVIRVNGRFDYSCHKVFRDAFVLAPRAKSYEVDLAHVEYLDSSALGMLLLLRDYAGGEESHVALTNSSKAVNDLLKMANFNRLFDISE</sequence>
<evidence type="ECO:0000313" key="3">
    <source>
        <dbReference type="Proteomes" id="UP000092544"/>
    </source>
</evidence>
<organism evidence="2 3">
    <name type="scientific">Marinomonas spartinae</name>
    <dbReference type="NCBI Taxonomy" id="1792290"/>
    <lineage>
        <taxon>Bacteria</taxon>
        <taxon>Pseudomonadati</taxon>
        <taxon>Pseudomonadota</taxon>
        <taxon>Gammaproteobacteria</taxon>
        <taxon>Oceanospirillales</taxon>
        <taxon>Oceanospirillaceae</taxon>
        <taxon>Marinomonas</taxon>
    </lineage>
</organism>
<gene>
    <name evidence="2" type="ORF">MSP8886_02533</name>
</gene>
<dbReference type="InterPro" id="IPR002645">
    <property type="entry name" value="STAS_dom"/>
</dbReference>
<dbReference type="Proteomes" id="UP000092544">
    <property type="component" value="Unassembled WGS sequence"/>
</dbReference>
<dbReference type="Pfam" id="PF13466">
    <property type="entry name" value="STAS_2"/>
    <property type="match status" value="1"/>
</dbReference>
<reference evidence="2 3" key="1">
    <citation type="submission" date="2016-06" db="EMBL/GenBank/DDBJ databases">
        <authorList>
            <person name="Kjaerup R.B."/>
            <person name="Dalgaard T.S."/>
            <person name="Juul-Madsen H.R."/>
        </authorList>
    </citation>
    <scope>NUCLEOTIDE SEQUENCE [LARGE SCALE GENOMIC DNA]</scope>
    <source>
        <strain evidence="2 3">CECT 8886</strain>
    </source>
</reference>
<dbReference type="STRING" id="1792290.MSP8886_02533"/>
<dbReference type="InterPro" id="IPR058548">
    <property type="entry name" value="MlaB-like_STAS"/>
</dbReference>
<dbReference type="EMBL" id="FLOB01000005">
    <property type="protein sequence ID" value="SBS32736.1"/>
    <property type="molecule type" value="Genomic_DNA"/>
</dbReference>
<dbReference type="PROSITE" id="PS50801">
    <property type="entry name" value="STAS"/>
    <property type="match status" value="1"/>
</dbReference>
<dbReference type="InterPro" id="IPR036513">
    <property type="entry name" value="STAS_dom_sf"/>
</dbReference>
<name>A0A1A8TJL2_9GAMM</name>
<dbReference type="SUPFAM" id="SSF52091">
    <property type="entry name" value="SpoIIaa-like"/>
    <property type="match status" value="1"/>
</dbReference>
<feature type="domain" description="STAS" evidence="1">
    <location>
        <begin position="13"/>
        <end position="100"/>
    </location>
</feature>
<dbReference type="AlphaFoldDB" id="A0A1A8TJL2"/>
<evidence type="ECO:0000313" key="2">
    <source>
        <dbReference type="EMBL" id="SBS32736.1"/>
    </source>
</evidence>
<evidence type="ECO:0000259" key="1">
    <source>
        <dbReference type="PROSITE" id="PS50801"/>
    </source>
</evidence>
<dbReference type="CDD" id="cd07043">
    <property type="entry name" value="STAS_anti-anti-sigma_factors"/>
    <property type="match status" value="1"/>
</dbReference>
<keyword evidence="3" id="KW-1185">Reference proteome</keyword>